<gene>
    <name evidence="1" type="ORF">F6W96_31035</name>
</gene>
<evidence type="ECO:0000313" key="2">
    <source>
        <dbReference type="Proteomes" id="UP000500953"/>
    </source>
</evidence>
<name>A0A6G9ZAT6_9NOCA</name>
<dbReference type="RefSeq" id="WP_167489540.1">
    <property type="nucleotide sequence ID" value="NZ_CP046173.1"/>
</dbReference>
<organism evidence="1 2">
    <name type="scientific">Nocardia terpenica</name>
    <dbReference type="NCBI Taxonomy" id="455432"/>
    <lineage>
        <taxon>Bacteria</taxon>
        <taxon>Bacillati</taxon>
        <taxon>Actinomycetota</taxon>
        <taxon>Actinomycetes</taxon>
        <taxon>Mycobacteriales</taxon>
        <taxon>Nocardiaceae</taxon>
        <taxon>Nocardia</taxon>
    </lineage>
</organism>
<accession>A0A6G9ZAT6</accession>
<sequence length="56" mass="5975">MAARYRDRDEFGSGFPAFEVVDRALGLTPADVIDLATRRAAEALHCGHMTGTLPAG</sequence>
<reference evidence="1 2" key="1">
    <citation type="journal article" date="2019" name="ACS Chem. Biol.">
        <title>Identification and Mobilization of a Cryptic Antibiotic Biosynthesis Gene Locus from a Human-Pathogenic Nocardia Isolate.</title>
        <authorList>
            <person name="Herisse M."/>
            <person name="Ishida K."/>
            <person name="Porter J.L."/>
            <person name="Howden B."/>
            <person name="Hertweck C."/>
            <person name="Stinear T.P."/>
            <person name="Pidot S.J."/>
        </authorList>
    </citation>
    <scope>NUCLEOTIDE SEQUENCE [LARGE SCALE GENOMIC DNA]</scope>
    <source>
        <strain evidence="1 2">AUSMDU00012715</strain>
    </source>
</reference>
<evidence type="ECO:0000313" key="1">
    <source>
        <dbReference type="EMBL" id="QIS22123.1"/>
    </source>
</evidence>
<dbReference type="AlphaFoldDB" id="A0A6G9ZAT6"/>
<dbReference type="Proteomes" id="UP000500953">
    <property type="component" value="Chromosome"/>
</dbReference>
<dbReference type="EMBL" id="CP046173">
    <property type="protein sequence ID" value="QIS22123.1"/>
    <property type="molecule type" value="Genomic_DNA"/>
</dbReference>
<proteinExistence type="predicted"/>
<protein>
    <submittedName>
        <fullName evidence="1">Uncharacterized protein</fullName>
    </submittedName>
</protein>